<dbReference type="GO" id="GO:0008929">
    <property type="term" value="F:methylglyoxal synthase activity"/>
    <property type="evidence" value="ECO:0007669"/>
    <property type="project" value="UniProtKB-EC"/>
</dbReference>
<sequence>MNIAIMSHTKKQDLMVQFCTAYCGVLSKHSVCATNATGRMVADATGLPVHLFLSHEHGGIEQIGQRIIYNEIDMVLFFNSPLDNEMDKDVLYISRLCDQHSVPMATNVATAELLIHGLARGDLDWREVMNPNRVPFAL</sequence>
<name>A0A8J6M1T3_9FIRM</name>
<dbReference type="InterPro" id="IPR036914">
    <property type="entry name" value="MGS-like_dom_sf"/>
</dbReference>
<dbReference type="SUPFAM" id="SSF52335">
    <property type="entry name" value="Methylglyoxal synthase-like"/>
    <property type="match status" value="1"/>
</dbReference>
<reference evidence="2" key="1">
    <citation type="submission" date="2020-08" db="EMBL/GenBank/DDBJ databases">
        <title>Genome public.</title>
        <authorList>
            <person name="Liu C."/>
            <person name="Sun Q."/>
        </authorList>
    </citation>
    <scope>NUCLEOTIDE SEQUENCE</scope>
    <source>
        <strain evidence="2">BX5</strain>
    </source>
</reference>
<evidence type="ECO:0000313" key="3">
    <source>
        <dbReference type="Proteomes" id="UP000602260"/>
    </source>
</evidence>
<dbReference type="InterPro" id="IPR004363">
    <property type="entry name" value="Methylgl_synth"/>
</dbReference>
<gene>
    <name evidence="2" type="ORF">H8S55_08360</name>
</gene>
<dbReference type="Proteomes" id="UP000602260">
    <property type="component" value="Unassembled WGS sequence"/>
</dbReference>
<dbReference type="Pfam" id="PF02142">
    <property type="entry name" value="MGS"/>
    <property type="match status" value="1"/>
</dbReference>
<dbReference type="SMART" id="SM00851">
    <property type="entry name" value="MGS"/>
    <property type="match status" value="1"/>
</dbReference>
<dbReference type="AlphaFoldDB" id="A0A8J6M1T3"/>
<feature type="domain" description="MGS-like" evidence="1">
    <location>
        <begin position="1"/>
        <end position="138"/>
    </location>
</feature>
<organism evidence="2 3">
    <name type="scientific">Flintibacter faecis</name>
    <dbReference type="NCBI Taxonomy" id="2763047"/>
    <lineage>
        <taxon>Bacteria</taxon>
        <taxon>Bacillati</taxon>
        <taxon>Bacillota</taxon>
        <taxon>Clostridia</taxon>
        <taxon>Eubacteriales</taxon>
        <taxon>Flintibacter</taxon>
    </lineage>
</organism>
<dbReference type="GO" id="GO:0019242">
    <property type="term" value="P:methylglyoxal biosynthetic process"/>
    <property type="evidence" value="ECO:0007669"/>
    <property type="project" value="InterPro"/>
</dbReference>
<keyword evidence="3" id="KW-1185">Reference proteome</keyword>
<dbReference type="GO" id="GO:0005829">
    <property type="term" value="C:cytosol"/>
    <property type="evidence" value="ECO:0007669"/>
    <property type="project" value="TreeGrafter"/>
</dbReference>
<dbReference type="InterPro" id="IPR011607">
    <property type="entry name" value="MGS-like_dom"/>
</dbReference>
<evidence type="ECO:0000259" key="1">
    <source>
        <dbReference type="PROSITE" id="PS51855"/>
    </source>
</evidence>
<keyword evidence="2" id="KW-0456">Lyase</keyword>
<dbReference type="PROSITE" id="PS51855">
    <property type="entry name" value="MGS"/>
    <property type="match status" value="1"/>
</dbReference>
<dbReference type="EC" id="4.2.3.3" evidence="2"/>
<dbReference type="PANTHER" id="PTHR30492:SF0">
    <property type="entry name" value="METHYLGLYOXAL SYNTHASE"/>
    <property type="match status" value="1"/>
</dbReference>
<dbReference type="RefSeq" id="WP_147563852.1">
    <property type="nucleotide sequence ID" value="NZ_JACOPN010000005.1"/>
</dbReference>
<evidence type="ECO:0000313" key="2">
    <source>
        <dbReference type="EMBL" id="MBC5717329.1"/>
    </source>
</evidence>
<dbReference type="NCBIfam" id="NF003559">
    <property type="entry name" value="PRK05234.1"/>
    <property type="match status" value="1"/>
</dbReference>
<protein>
    <submittedName>
        <fullName evidence="2">Methylglyoxal synthase</fullName>
        <ecNumber evidence="2">4.2.3.3</ecNumber>
    </submittedName>
</protein>
<dbReference type="Gene3D" id="3.40.50.1380">
    <property type="entry name" value="Methylglyoxal synthase-like domain"/>
    <property type="match status" value="1"/>
</dbReference>
<accession>A0A8J6M1T3</accession>
<dbReference type="PANTHER" id="PTHR30492">
    <property type="entry name" value="METHYLGLYOXAL SYNTHASE"/>
    <property type="match status" value="1"/>
</dbReference>
<comment type="caution">
    <text evidence="2">The sequence shown here is derived from an EMBL/GenBank/DDBJ whole genome shotgun (WGS) entry which is preliminary data.</text>
</comment>
<proteinExistence type="predicted"/>
<dbReference type="EMBL" id="JACOPN010000005">
    <property type="protein sequence ID" value="MBC5717329.1"/>
    <property type="molecule type" value="Genomic_DNA"/>
</dbReference>